<evidence type="ECO:0000313" key="5">
    <source>
        <dbReference type="EMBL" id="MBP2475609.1"/>
    </source>
</evidence>
<evidence type="ECO:0000256" key="4">
    <source>
        <dbReference type="SAM" id="SignalP"/>
    </source>
</evidence>
<dbReference type="InterPro" id="IPR029058">
    <property type="entry name" value="AB_hydrolase_fold"/>
</dbReference>
<feature type="region of interest" description="Disordered" evidence="3">
    <location>
        <begin position="287"/>
        <end position="315"/>
    </location>
</feature>
<evidence type="ECO:0000256" key="3">
    <source>
        <dbReference type="SAM" id="MobiDB-lite"/>
    </source>
</evidence>
<dbReference type="PANTHER" id="PTHR22946:SF9">
    <property type="entry name" value="POLYKETIDE TRANSFERASE AF380"/>
    <property type="match status" value="1"/>
</dbReference>
<comment type="caution">
    <text evidence="5">The sequence shown here is derived from an EMBL/GenBank/DDBJ whole genome shotgun (WGS) entry which is preliminary data.</text>
</comment>
<dbReference type="Proteomes" id="UP001519363">
    <property type="component" value="Unassembled WGS sequence"/>
</dbReference>
<organism evidence="5 6">
    <name type="scientific">Crossiella equi</name>
    <dbReference type="NCBI Taxonomy" id="130796"/>
    <lineage>
        <taxon>Bacteria</taxon>
        <taxon>Bacillati</taxon>
        <taxon>Actinomycetota</taxon>
        <taxon>Actinomycetes</taxon>
        <taxon>Pseudonocardiales</taxon>
        <taxon>Pseudonocardiaceae</taxon>
        <taxon>Crossiella</taxon>
    </lineage>
</organism>
<keyword evidence="6" id="KW-1185">Reference proteome</keyword>
<dbReference type="Gene3D" id="3.40.50.1820">
    <property type="entry name" value="alpha/beta hydrolase"/>
    <property type="match status" value="1"/>
</dbReference>
<evidence type="ECO:0000256" key="1">
    <source>
        <dbReference type="ARBA" id="ARBA00008645"/>
    </source>
</evidence>
<protein>
    <submittedName>
        <fullName evidence="5">Dienelactone hydrolase</fullName>
    </submittedName>
</protein>
<reference evidence="5 6" key="1">
    <citation type="submission" date="2021-03" db="EMBL/GenBank/DDBJ databases">
        <title>Sequencing the genomes of 1000 actinobacteria strains.</title>
        <authorList>
            <person name="Klenk H.-P."/>
        </authorList>
    </citation>
    <scope>NUCLEOTIDE SEQUENCE [LARGE SCALE GENOMIC DNA]</scope>
    <source>
        <strain evidence="5 6">DSM 44580</strain>
    </source>
</reference>
<feature type="signal peptide" evidence="4">
    <location>
        <begin position="1"/>
        <end position="26"/>
    </location>
</feature>
<evidence type="ECO:0000256" key="2">
    <source>
        <dbReference type="ARBA" id="ARBA00022801"/>
    </source>
</evidence>
<keyword evidence="2 5" id="KW-0378">Hydrolase</keyword>
<dbReference type="GO" id="GO:0016787">
    <property type="term" value="F:hydrolase activity"/>
    <property type="evidence" value="ECO:0007669"/>
    <property type="project" value="UniProtKB-KW"/>
</dbReference>
<accession>A0ABS5AGA5</accession>
<gene>
    <name evidence="5" type="ORF">JOF53_004481</name>
</gene>
<dbReference type="PROSITE" id="PS51257">
    <property type="entry name" value="PROKAR_LIPOPROTEIN"/>
    <property type="match status" value="1"/>
</dbReference>
<name>A0ABS5AGA5_9PSEU</name>
<keyword evidence="4" id="KW-0732">Signal</keyword>
<sequence>MRTPLRLVALAVAAAAACALPVPAAAAPSGVEVSDYTLGDRAFRFGDHDFEITGRVHSPRRPGRFPVVLLAHGLWDTCAGSTFAWPCPPGEPALRSQDGYDYLASDLAAQGMVVVSISVNGINAGPMGQEADRARAALANRHLALWQQLSATGGGELAGRFTESGRPKQVDFRGRVDLDRVGLVGHSRGGRGVAYQVADKHLGELPRGVRVRAAVPLAPAEYYAPDPEAPENLDYRITQVPFLAVSGTCDHSVSGGKDYFDNAAGRNTVPVRLLTLRGANHNFHNTEWSPASGRPHAHDDVDSNQARTTPGHCRDRAGASVRQLTEAEQHRATSVYLSAFFRRYLLGDRTADLVLSGAVKPVGAVAEIKTR</sequence>
<evidence type="ECO:0000313" key="6">
    <source>
        <dbReference type="Proteomes" id="UP001519363"/>
    </source>
</evidence>
<dbReference type="SUPFAM" id="SSF53474">
    <property type="entry name" value="alpha/beta-Hydrolases"/>
    <property type="match status" value="1"/>
</dbReference>
<comment type="similarity">
    <text evidence="1">Belongs to the AB hydrolase superfamily.</text>
</comment>
<dbReference type="InterPro" id="IPR050261">
    <property type="entry name" value="FrsA_esterase"/>
</dbReference>
<feature type="chain" id="PRO_5045049334" evidence="4">
    <location>
        <begin position="27"/>
        <end position="371"/>
    </location>
</feature>
<dbReference type="PANTHER" id="PTHR22946">
    <property type="entry name" value="DIENELACTONE HYDROLASE DOMAIN-CONTAINING PROTEIN-RELATED"/>
    <property type="match status" value="1"/>
</dbReference>
<dbReference type="EMBL" id="JAGIOO010000001">
    <property type="protein sequence ID" value="MBP2475609.1"/>
    <property type="molecule type" value="Genomic_DNA"/>
</dbReference>
<proteinExistence type="inferred from homology"/>
<dbReference type="RefSeq" id="WP_086781856.1">
    <property type="nucleotide sequence ID" value="NZ_JAGIOO010000001.1"/>
</dbReference>